<dbReference type="Proteomes" id="UP000299102">
    <property type="component" value="Unassembled WGS sequence"/>
</dbReference>
<sequence length="91" mass="10508">MFAVLYVLFYEYMPSVYFGQRLCAAAVSLLLGRIGRWRGREVAYSALLLAHSAQAERDNESCFFVRAAGVHRFIRRYQIKKSLVEHCSTEL</sequence>
<name>A0A4C1VR67_EUMVA</name>
<organism evidence="1 2">
    <name type="scientific">Eumeta variegata</name>
    <name type="common">Bagworm moth</name>
    <name type="synonym">Eumeta japonica</name>
    <dbReference type="NCBI Taxonomy" id="151549"/>
    <lineage>
        <taxon>Eukaryota</taxon>
        <taxon>Metazoa</taxon>
        <taxon>Ecdysozoa</taxon>
        <taxon>Arthropoda</taxon>
        <taxon>Hexapoda</taxon>
        <taxon>Insecta</taxon>
        <taxon>Pterygota</taxon>
        <taxon>Neoptera</taxon>
        <taxon>Endopterygota</taxon>
        <taxon>Lepidoptera</taxon>
        <taxon>Glossata</taxon>
        <taxon>Ditrysia</taxon>
        <taxon>Tineoidea</taxon>
        <taxon>Psychidae</taxon>
        <taxon>Oiketicinae</taxon>
        <taxon>Eumeta</taxon>
    </lineage>
</organism>
<gene>
    <name evidence="1" type="ORF">EVAR_82980_1</name>
</gene>
<proteinExistence type="predicted"/>
<protein>
    <submittedName>
        <fullName evidence="1">Uncharacterized protein</fullName>
    </submittedName>
</protein>
<dbReference type="EMBL" id="BGZK01000391">
    <property type="protein sequence ID" value="GBP41020.1"/>
    <property type="molecule type" value="Genomic_DNA"/>
</dbReference>
<reference evidence="1 2" key="1">
    <citation type="journal article" date="2019" name="Commun. Biol.">
        <title>The bagworm genome reveals a unique fibroin gene that provides high tensile strength.</title>
        <authorList>
            <person name="Kono N."/>
            <person name="Nakamura H."/>
            <person name="Ohtoshi R."/>
            <person name="Tomita M."/>
            <person name="Numata K."/>
            <person name="Arakawa K."/>
        </authorList>
    </citation>
    <scope>NUCLEOTIDE SEQUENCE [LARGE SCALE GENOMIC DNA]</scope>
</reference>
<evidence type="ECO:0000313" key="1">
    <source>
        <dbReference type="EMBL" id="GBP41020.1"/>
    </source>
</evidence>
<keyword evidence="2" id="KW-1185">Reference proteome</keyword>
<dbReference type="AlphaFoldDB" id="A0A4C1VR67"/>
<accession>A0A4C1VR67</accession>
<comment type="caution">
    <text evidence="1">The sequence shown here is derived from an EMBL/GenBank/DDBJ whole genome shotgun (WGS) entry which is preliminary data.</text>
</comment>
<evidence type="ECO:0000313" key="2">
    <source>
        <dbReference type="Proteomes" id="UP000299102"/>
    </source>
</evidence>